<evidence type="ECO:0000313" key="1">
    <source>
        <dbReference type="EMBL" id="GLS83703.1"/>
    </source>
</evidence>
<organism evidence="1 2">
    <name type="scientific">Paraferrimonas haliotis</name>
    <dbReference type="NCBI Taxonomy" id="2013866"/>
    <lineage>
        <taxon>Bacteria</taxon>
        <taxon>Pseudomonadati</taxon>
        <taxon>Pseudomonadota</taxon>
        <taxon>Gammaproteobacteria</taxon>
        <taxon>Alteromonadales</taxon>
        <taxon>Ferrimonadaceae</taxon>
        <taxon>Paraferrimonas</taxon>
    </lineage>
</organism>
<gene>
    <name evidence="1" type="ORF">GCM10007894_16800</name>
</gene>
<keyword evidence="2" id="KW-1185">Reference proteome</keyword>
<dbReference type="AlphaFoldDB" id="A0AA37WWN7"/>
<comment type="caution">
    <text evidence="1">The sequence shown here is derived from an EMBL/GenBank/DDBJ whole genome shotgun (WGS) entry which is preliminary data.</text>
</comment>
<dbReference type="Proteomes" id="UP001157439">
    <property type="component" value="Unassembled WGS sequence"/>
</dbReference>
<sequence length="143" mass="16037">MDYLKVTLLVIIGYFAAAPEVRADADFAYECRKPNLTANNVCYQYVRGFLEGAVLTDYATLKGIEENKGFTSDFSKRAFSTRVGRNHAGTPSTYFAKFCLPGDRVNSETVISVIKKIVRRHSNASFSKQVYQATQATYPCEHQ</sequence>
<evidence type="ECO:0000313" key="2">
    <source>
        <dbReference type="Proteomes" id="UP001157439"/>
    </source>
</evidence>
<evidence type="ECO:0008006" key="3">
    <source>
        <dbReference type="Google" id="ProtNLM"/>
    </source>
</evidence>
<name>A0AA37WWN7_9GAMM</name>
<protein>
    <recommendedName>
        <fullName evidence="3">Rap1a immunity protein domain-containing protein</fullName>
    </recommendedName>
</protein>
<reference evidence="1 2" key="1">
    <citation type="journal article" date="2014" name="Int. J. Syst. Evol. Microbiol.">
        <title>Complete genome sequence of Corynebacterium casei LMG S-19264T (=DSM 44701T), isolated from a smear-ripened cheese.</title>
        <authorList>
            <consortium name="US DOE Joint Genome Institute (JGI-PGF)"/>
            <person name="Walter F."/>
            <person name="Albersmeier A."/>
            <person name="Kalinowski J."/>
            <person name="Ruckert C."/>
        </authorList>
    </citation>
    <scope>NUCLEOTIDE SEQUENCE [LARGE SCALE GENOMIC DNA]</scope>
    <source>
        <strain evidence="1 2">NBRC 112785</strain>
    </source>
</reference>
<dbReference type="RefSeq" id="WP_095500500.1">
    <property type="nucleotide sequence ID" value="NZ_BSPO01000003.1"/>
</dbReference>
<accession>A0AA37WWN7</accession>
<proteinExistence type="predicted"/>
<dbReference type="EMBL" id="BSPO01000003">
    <property type="protein sequence ID" value="GLS83703.1"/>
    <property type="molecule type" value="Genomic_DNA"/>
</dbReference>